<protein>
    <submittedName>
        <fullName evidence="1">Uncharacterized protein</fullName>
    </submittedName>
</protein>
<dbReference type="AlphaFoldDB" id="A0AAD8YA74"/>
<organism evidence="1 2">
    <name type="scientific">Skeletonema marinoi</name>
    <dbReference type="NCBI Taxonomy" id="267567"/>
    <lineage>
        <taxon>Eukaryota</taxon>
        <taxon>Sar</taxon>
        <taxon>Stramenopiles</taxon>
        <taxon>Ochrophyta</taxon>
        <taxon>Bacillariophyta</taxon>
        <taxon>Coscinodiscophyceae</taxon>
        <taxon>Thalassiosirophycidae</taxon>
        <taxon>Thalassiosirales</taxon>
        <taxon>Skeletonemataceae</taxon>
        <taxon>Skeletonema</taxon>
        <taxon>Skeletonema marinoi-dohrnii complex</taxon>
    </lineage>
</organism>
<proteinExistence type="predicted"/>
<evidence type="ECO:0000313" key="2">
    <source>
        <dbReference type="Proteomes" id="UP001224775"/>
    </source>
</evidence>
<keyword evidence="2" id="KW-1185">Reference proteome</keyword>
<gene>
    <name evidence="1" type="ORF">QTG54_007043</name>
</gene>
<name>A0AAD8YA74_9STRA</name>
<accession>A0AAD8YA74</accession>
<reference evidence="1" key="1">
    <citation type="submission" date="2023-06" db="EMBL/GenBank/DDBJ databases">
        <title>Survivors Of The Sea: Transcriptome response of Skeletonema marinoi to long-term dormancy.</title>
        <authorList>
            <person name="Pinder M.I.M."/>
            <person name="Kourtchenko O."/>
            <person name="Robertson E.K."/>
            <person name="Larsson T."/>
            <person name="Maumus F."/>
            <person name="Osuna-Cruz C.M."/>
            <person name="Vancaester E."/>
            <person name="Stenow R."/>
            <person name="Vandepoele K."/>
            <person name="Ploug H."/>
            <person name="Bruchert V."/>
            <person name="Godhe A."/>
            <person name="Topel M."/>
        </authorList>
    </citation>
    <scope>NUCLEOTIDE SEQUENCE</scope>
    <source>
        <strain evidence="1">R05AC</strain>
    </source>
</reference>
<comment type="caution">
    <text evidence="1">The sequence shown here is derived from an EMBL/GenBank/DDBJ whole genome shotgun (WGS) entry which is preliminary data.</text>
</comment>
<sequence length="328" mass="34961">MSHAFVAVVNHSHNICSAKYPMMQLFTTAAFAAALMSGVSGFSSQQLHASRAATSQLKMSSSSESSRRDILSNAASAAALGISALVIDPNTASAASLRTGSITPQSAANKAAESYQGVYSDPNHPSGYRVIMASGKGATMTLSDGGSGDETYKNIPVGVNGNELSFDFGFKGGPKGVIAVLSDDKQSITFPDGNSWTKNQNKYDGIYKDPKYPNGYRVVRKFRGDTKIINFITEVNDTGNAKDSVFCKGSHASLFSIPTAAFTFYDLPGTSKPVEDEKPTNIVSYALQRPADYSNGVPTVGQFSLEESNSVFPYGTITFPDKTVWTRI</sequence>
<dbReference type="EMBL" id="JATAAI010000011">
    <property type="protein sequence ID" value="KAK1742478.1"/>
    <property type="molecule type" value="Genomic_DNA"/>
</dbReference>
<dbReference type="Proteomes" id="UP001224775">
    <property type="component" value="Unassembled WGS sequence"/>
</dbReference>
<evidence type="ECO:0000313" key="1">
    <source>
        <dbReference type="EMBL" id="KAK1742478.1"/>
    </source>
</evidence>